<evidence type="ECO:0000313" key="10">
    <source>
        <dbReference type="Proteomes" id="UP001562425"/>
    </source>
</evidence>
<dbReference type="InterPro" id="IPR006560">
    <property type="entry name" value="AWS_dom"/>
</dbReference>
<keyword evidence="6" id="KW-0949">S-adenosyl-L-methionine</keyword>
<comment type="subcellular location">
    <subcellularLocation>
        <location evidence="2">Chromosome</location>
    </subcellularLocation>
    <subcellularLocation>
        <location evidence="1">Nucleus</location>
    </subcellularLocation>
</comment>
<evidence type="ECO:0000256" key="3">
    <source>
        <dbReference type="ARBA" id="ARBA00022454"/>
    </source>
</evidence>
<evidence type="ECO:0000256" key="5">
    <source>
        <dbReference type="ARBA" id="ARBA00022679"/>
    </source>
</evidence>
<keyword evidence="10" id="KW-1185">Reference proteome</keyword>
<sequence length="290" mass="32149">MYVNIKSSAARDEEDSICEGKLLDKDPCGLHSNCINRALLLECNLKTCPAGEIHQNQCFKRKYIVQTDTQQGLELVAQEDAPGSVCGQKLLFHDGGLGVDDRRGAQGQLGPVHQPLVRALVRALLRDAALEGRRKPIRGAVCPQSLRRLKAHLNYNFENFDDQKICHCGADKCSRLIVSQGTENRIEEATTVLRDLQVQIATWVTCSSAQTPTVTHKGPKAAMAGQRSKMEAEFGGCRIASGNVSEDRRRTVQLQQLVRLEQVFGVVNFAVGNHRARRIHSFCKWNTMSS</sequence>
<dbReference type="GO" id="GO:0032259">
    <property type="term" value="P:methylation"/>
    <property type="evidence" value="ECO:0007669"/>
    <property type="project" value="UniProtKB-KW"/>
</dbReference>
<dbReference type="Gene3D" id="2.170.270.10">
    <property type="entry name" value="SET domain"/>
    <property type="match status" value="1"/>
</dbReference>
<keyword evidence="7" id="KW-0539">Nucleus</keyword>
<accession>A0ABD1CLV6</accession>
<dbReference type="PANTHER" id="PTHR22884">
    <property type="entry name" value="SET DOMAIN PROTEINS"/>
    <property type="match status" value="1"/>
</dbReference>
<evidence type="ECO:0000256" key="7">
    <source>
        <dbReference type="ARBA" id="ARBA00023242"/>
    </source>
</evidence>
<keyword evidence="3" id="KW-0158">Chromosome</keyword>
<evidence type="ECO:0000313" key="9">
    <source>
        <dbReference type="EMBL" id="KAL1377375.1"/>
    </source>
</evidence>
<keyword evidence="5" id="KW-0808">Transferase</keyword>
<protein>
    <recommendedName>
        <fullName evidence="8">AWS domain-containing protein</fullName>
    </recommendedName>
</protein>
<name>A0ABD1CLV6_CULPP</name>
<dbReference type="Pfam" id="PF17907">
    <property type="entry name" value="AWS"/>
    <property type="match status" value="1"/>
</dbReference>
<gene>
    <name evidence="9" type="ORF">pipiens_016312</name>
</gene>
<evidence type="ECO:0000256" key="6">
    <source>
        <dbReference type="ARBA" id="ARBA00022691"/>
    </source>
</evidence>
<dbReference type="InterPro" id="IPR046341">
    <property type="entry name" value="SET_dom_sf"/>
</dbReference>
<dbReference type="SMART" id="SM00570">
    <property type="entry name" value="AWS"/>
    <property type="match status" value="1"/>
</dbReference>
<evidence type="ECO:0000259" key="8">
    <source>
        <dbReference type="PROSITE" id="PS51215"/>
    </source>
</evidence>
<dbReference type="InterPro" id="IPR050777">
    <property type="entry name" value="SET2_Histone-Lys_MeTrsfase"/>
</dbReference>
<reference evidence="9 10" key="1">
    <citation type="submission" date="2024-05" db="EMBL/GenBank/DDBJ databases">
        <title>Culex pipiens pipiens assembly and annotation.</title>
        <authorList>
            <person name="Alout H."/>
            <person name="Durand T."/>
        </authorList>
    </citation>
    <scope>NUCLEOTIDE SEQUENCE [LARGE SCALE GENOMIC DNA]</scope>
    <source>
        <strain evidence="9">HA-2024</strain>
        <tissue evidence="9">Whole body</tissue>
    </source>
</reference>
<feature type="domain" description="AWS" evidence="8">
    <location>
        <begin position="13"/>
        <end position="63"/>
    </location>
</feature>
<keyword evidence="4" id="KW-0489">Methyltransferase</keyword>
<dbReference type="GO" id="GO:0005694">
    <property type="term" value="C:chromosome"/>
    <property type="evidence" value="ECO:0007669"/>
    <property type="project" value="UniProtKB-SubCell"/>
</dbReference>
<dbReference type="GO" id="GO:0008168">
    <property type="term" value="F:methyltransferase activity"/>
    <property type="evidence" value="ECO:0007669"/>
    <property type="project" value="UniProtKB-KW"/>
</dbReference>
<comment type="caution">
    <text evidence="9">The sequence shown here is derived from an EMBL/GenBank/DDBJ whole genome shotgun (WGS) entry which is preliminary data.</text>
</comment>
<dbReference type="GO" id="GO:0005634">
    <property type="term" value="C:nucleus"/>
    <property type="evidence" value="ECO:0007669"/>
    <property type="project" value="UniProtKB-SubCell"/>
</dbReference>
<evidence type="ECO:0000256" key="2">
    <source>
        <dbReference type="ARBA" id="ARBA00004286"/>
    </source>
</evidence>
<proteinExistence type="predicted"/>
<evidence type="ECO:0000256" key="4">
    <source>
        <dbReference type="ARBA" id="ARBA00022603"/>
    </source>
</evidence>
<dbReference type="PROSITE" id="PS51215">
    <property type="entry name" value="AWS"/>
    <property type="match status" value="1"/>
</dbReference>
<evidence type="ECO:0000256" key="1">
    <source>
        <dbReference type="ARBA" id="ARBA00004123"/>
    </source>
</evidence>
<dbReference type="SUPFAM" id="SSF82199">
    <property type="entry name" value="SET domain"/>
    <property type="match status" value="1"/>
</dbReference>
<dbReference type="Proteomes" id="UP001562425">
    <property type="component" value="Unassembled WGS sequence"/>
</dbReference>
<dbReference type="AlphaFoldDB" id="A0ABD1CLV6"/>
<organism evidence="9 10">
    <name type="scientific">Culex pipiens pipiens</name>
    <name type="common">Northern house mosquito</name>
    <dbReference type="NCBI Taxonomy" id="38569"/>
    <lineage>
        <taxon>Eukaryota</taxon>
        <taxon>Metazoa</taxon>
        <taxon>Ecdysozoa</taxon>
        <taxon>Arthropoda</taxon>
        <taxon>Hexapoda</taxon>
        <taxon>Insecta</taxon>
        <taxon>Pterygota</taxon>
        <taxon>Neoptera</taxon>
        <taxon>Endopterygota</taxon>
        <taxon>Diptera</taxon>
        <taxon>Nematocera</taxon>
        <taxon>Culicoidea</taxon>
        <taxon>Culicidae</taxon>
        <taxon>Culicinae</taxon>
        <taxon>Culicini</taxon>
        <taxon>Culex</taxon>
        <taxon>Culex</taxon>
    </lineage>
</organism>
<dbReference type="EMBL" id="JBEHCU010011016">
    <property type="protein sequence ID" value="KAL1377375.1"/>
    <property type="molecule type" value="Genomic_DNA"/>
</dbReference>